<dbReference type="InterPro" id="IPR022764">
    <property type="entry name" value="Peptidase_S54_rhomboid_dom"/>
</dbReference>
<dbReference type="Gene3D" id="1.20.1540.10">
    <property type="entry name" value="Rhomboid-like"/>
    <property type="match status" value="1"/>
</dbReference>
<evidence type="ECO:0000256" key="2">
    <source>
        <dbReference type="ARBA" id="ARBA00009045"/>
    </source>
</evidence>
<keyword evidence="5 8" id="KW-1133">Transmembrane helix</keyword>
<feature type="transmembrane region" description="Helical" evidence="8">
    <location>
        <begin position="258"/>
        <end position="279"/>
    </location>
</feature>
<evidence type="ECO:0000256" key="3">
    <source>
        <dbReference type="ARBA" id="ARBA00022692"/>
    </source>
</evidence>
<feature type="domain" description="Peptidase S54 rhomboid" evidence="9">
    <location>
        <begin position="536"/>
        <end position="668"/>
    </location>
</feature>
<dbReference type="GO" id="GO:0005789">
    <property type="term" value="C:endoplasmic reticulum membrane"/>
    <property type="evidence" value="ECO:0007669"/>
    <property type="project" value="UniProtKB-SubCell"/>
</dbReference>
<protein>
    <recommendedName>
        <fullName evidence="9">Peptidase S54 rhomboid domain-containing protein</fullName>
    </recommendedName>
</protein>
<feature type="transmembrane region" description="Helical" evidence="8">
    <location>
        <begin position="682"/>
        <end position="699"/>
    </location>
</feature>
<comment type="similarity">
    <text evidence="2">Belongs to the peptidase S54 family.</text>
</comment>
<comment type="caution">
    <text evidence="10">The sequence shown here is derived from an EMBL/GenBank/DDBJ whole genome shotgun (WGS) entry which is preliminary data.</text>
</comment>
<dbReference type="PANTHER" id="PTHR45965:SF3">
    <property type="entry name" value="INACTIVE RHOMBOID PROTEIN 1"/>
    <property type="match status" value="1"/>
</dbReference>
<dbReference type="PANTHER" id="PTHR45965">
    <property type="entry name" value="INACTIVE RHOMBOID PROTEIN"/>
    <property type="match status" value="1"/>
</dbReference>
<name>A0A8S9YJS2_9TREM</name>
<gene>
    <name evidence="10" type="ORF">EG68_08347</name>
</gene>
<dbReference type="SUPFAM" id="SSF144091">
    <property type="entry name" value="Rhomboid-like"/>
    <property type="match status" value="1"/>
</dbReference>
<reference evidence="10" key="1">
    <citation type="submission" date="2019-07" db="EMBL/GenBank/DDBJ databases">
        <title>Annotation for the trematode Paragonimus miyazaki's.</title>
        <authorList>
            <person name="Choi Y.-J."/>
        </authorList>
    </citation>
    <scope>NUCLEOTIDE SEQUENCE</scope>
    <source>
        <strain evidence="10">Japan</strain>
    </source>
</reference>
<dbReference type="EMBL" id="JTDE01004370">
    <property type="protein sequence ID" value="KAF7255054.1"/>
    <property type="molecule type" value="Genomic_DNA"/>
</dbReference>
<dbReference type="Pfam" id="PF01694">
    <property type="entry name" value="Rhomboid"/>
    <property type="match status" value="1"/>
</dbReference>
<evidence type="ECO:0000256" key="8">
    <source>
        <dbReference type="SAM" id="Phobius"/>
    </source>
</evidence>
<dbReference type="GO" id="GO:0004252">
    <property type="term" value="F:serine-type endopeptidase activity"/>
    <property type="evidence" value="ECO:0007669"/>
    <property type="project" value="InterPro"/>
</dbReference>
<proteinExistence type="inferred from homology"/>
<sequence length="738" mass="83331">MNNAEENDQTPTDEPTNFITVGTNQIPRLNIACPLLQPSNQSESPSNVPEKLVRSPRHESAFFKRSLGSLRFSVADTNGDLWTKRLRLYNLRTYESRSDFAVKHNLDEPFSAPPVTSVVRFADSRHMVSRLHRSLNSLIRTQHTAQDNRFFPSSASDQFRNKYFQFSQYSCDSYTDDRLDAIGRQPYLDDYSIKVPNTAPPSTTCFKDLFEHFHQLPAIEETIEQVPSTDDPFSMETRLSSGITHSECLPAQPFFSHFSLWLCLVQVVIFFSALALFGTSPWGSNGKTRVLGRVPMPNLVVDYVCRLEYQSLLLAIRRPDLIRLGARFGPCMRPDPLVQREVIERQKTLDRVSGCCIRNDGSGCFQTRRERCSPLLSTWSHHSVTIADQAQSQVESIGFRHSSGSTEFTTTRRTSNITTADVPRTGPVCGLDPAYCLQPHSSDRAAWSSDDITQWPICQVPRNRSTLVNLEPHMQCEVTGRPCCVGIRGECIITTREHCVFLRGSYNPRAALCSQVNCLEQSCGMWGFIDQRTPMQFYRALFSLFLHPNLLVLLLSLFLQLIHMRNFENVMDWWRVAVIFILSGLLGSFTSVLLHPYQIGTGPSHMGTLIAQLIDFSIHRAVLKDEYFGTLFMSLSIICLFLLGLLPIVDNTANLASGIAGALLYPVVMSFDNCFVFRSVCLLIYLSLLTASIVLMYTMPFEGCHWCRHLTCVPLVPGLCDLLHPGEDNQLDCISANW</sequence>
<keyword evidence="3 8" id="KW-0812">Transmembrane</keyword>
<dbReference type="Proteomes" id="UP000822476">
    <property type="component" value="Unassembled WGS sequence"/>
</dbReference>
<keyword evidence="6 8" id="KW-0472">Membrane</keyword>
<accession>A0A8S9YJS2</accession>
<dbReference type="InterPro" id="IPR051512">
    <property type="entry name" value="Inactive_Rhomboid"/>
</dbReference>
<evidence type="ECO:0000256" key="1">
    <source>
        <dbReference type="ARBA" id="ARBA00004477"/>
    </source>
</evidence>
<feature type="transmembrane region" description="Helical" evidence="8">
    <location>
        <begin position="573"/>
        <end position="594"/>
    </location>
</feature>
<evidence type="ECO:0000313" key="10">
    <source>
        <dbReference type="EMBL" id="KAF7255054.1"/>
    </source>
</evidence>
<feature type="region of interest" description="Disordered" evidence="7">
    <location>
        <begin position="1"/>
        <end position="20"/>
    </location>
</feature>
<dbReference type="InterPro" id="IPR035952">
    <property type="entry name" value="Rhomboid-like_sf"/>
</dbReference>
<dbReference type="GO" id="GO:0042058">
    <property type="term" value="P:regulation of epidermal growth factor receptor signaling pathway"/>
    <property type="evidence" value="ECO:0007669"/>
    <property type="project" value="TreeGrafter"/>
</dbReference>
<feature type="transmembrane region" description="Helical" evidence="8">
    <location>
        <begin position="540"/>
        <end position="561"/>
    </location>
</feature>
<evidence type="ECO:0000256" key="4">
    <source>
        <dbReference type="ARBA" id="ARBA00022824"/>
    </source>
</evidence>
<dbReference type="OrthoDB" id="2146116at2759"/>
<feature type="compositionally biased region" description="Polar residues" evidence="7">
    <location>
        <begin position="9"/>
        <end position="20"/>
    </location>
</feature>
<feature type="transmembrane region" description="Helical" evidence="8">
    <location>
        <begin position="627"/>
        <end position="649"/>
    </location>
</feature>
<evidence type="ECO:0000313" key="11">
    <source>
        <dbReference type="Proteomes" id="UP000822476"/>
    </source>
</evidence>
<dbReference type="AlphaFoldDB" id="A0A8S9YJS2"/>
<evidence type="ECO:0000256" key="5">
    <source>
        <dbReference type="ARBA" id="ARBA00022989"/>
    </source>
</evidence>
<comment type="subcellular location">
    <subcellularLocation>
        <location evidence="1">Endoplasmic reticulum membrane</location>
        <topology evidence="1">Multi-pass membrane protein</topology>
    </subcellularLocation>
</comment>
<organism evidence="10 11">
    <name type="scientific">Paragonimus skrjabini miyazakii</name>
    <dbReference type="NCBI Taxonomy" id="59628"/>
    <lineage>
        <taxon>Eukaryota</taxon>
        <taxon>Metazoa</taxon>
        <taxon>Spiralia</taxon>
        <taxon>Lophotrochozoa</taxon>
        <taxon>Platyhelminthes</taxon>
        <taxon>Trematoda</taxon>
        <taxon>Digenea</taxon>
        <taxon>Plagiorchiida</taxon>
        <taxon>Troglotremata</taxon>
        <taxon>Troglotrematidae</taxon>
        <taxon>Paragonimus</taxon>
    </lineage>
</organism>
<dbReference type="GO" id="GO:0050708">
    <property type="term" value="P:regulation of protein secretion"/>
    <property type="evidence" value="ECO:0007669"/>
    <property type="project" value="TreeGrafter"/>
</dbReference>
<keyword evidence="11" id="KW-1185">Reference proteome</keyword>
<evidence type="ECO:0000256" key="6">
    <source>
        <dbReference type="ARBA" id="ARBA00023136"/>
    </source>
</evidence>
<evidence type="ECO:0000256" key="7">
    <source>
        <dbReference type="SAM" id="MobiDB-lite"/>
    </source>
</evidence>
<evidence type="ECO:0000259" key="9">
    <source>
        <dbReference type="Pfam" id="PF01694"/>
    </source>
</evidence>
<keyword evidence="4" id="KW-0256">Endoplasmic reticulum</keyword>